<reference evidence="3" key="1">
    <citation type="submission" date="2016-02" db="EMBL/GenBank/DDBJ databases">
        <title>Draft genome sequence of Microdochium bolleyi, a fungal endophyte of beachgrass.</title>
        <authorList>
            <consortium name="DOE Joint Genome Institute"/>
            <person name="David A.S."/>
            <person name="May G."/>
            <person name="Haridas S."/>
            <person name="Lim J."/>
            <person name="Wang M."/>
            <person name="Labutti K."/>
            <person name="Lipzen A."/>
            <person name="Barry K."/>
            <person name="Grigoriev I.V."/>
        </authorList>
    </citation>
    <scope>NUCLEOTIDE SEQUENCE [LARGE SCALE GENOMIC DNA]</scope>
    <source>
        <strain evidence="3">J235TASD1</strain>
    </source>
</reference>
<evidence type="ECO:0000313" key="3">
    <source>
        <dbReference type="Proteomes" id="UP000070501"/>
    </source>
</evidence>
<evidence type="ECO:0000313" key="2">
    <source>
        <dbReference type="EMBL" id="KXJ86101.1"/>
    </source>
</evidence>
<gene>
    <name evidence="2" type="ORF">Micbo1qcDRAFT_198562</name>
</gene>
<dbReference type="OrthoDB" id="5073671at2759"/>
<feature type="compositionally biased region" description="Low complexity" evidence="1">
    <location>
        <begin position="67"/>
        <end position="80"/>
    </location>
</feature>
<dbReference type="EMBL" id="KQ964271">
    <property type="protein sequence ID" value="KXJ86101.1"/>
    <property type="molecule type" value="Genomic_DNA"/>
</dbReference>
<protein>
    <submittedName>
        <fullName evidence="2">Uncharacterized protein</fullName>
    </submittedName>
</protein>
<feature type="compositionally biased region" description="Pro residues" evidence="1">
    <location>
        <begin position="48"/>
        <end position="58"/>
    </location>
</feature>
<organism evidence="2 3">
    <name type="scientific">Microdochium bolleyi</name>
    <dbReference type="NCBI Taxonomy" id="196109"/>
    <lineage>
        <taxon>Eukaryota</taxon>
        <taxon>Fungi</taxon>
        <taxon>Dikarya</taxon>
        <taxon>Ascomycota</taxon>
        <taxon>Pezizomycotina</taxon>
        <taxon>Sordariomycetes</taxon>
        <taxon>Xylariomycetidae</taxon>
        <taxon>Xylariales</taxon>
        <taxon>Microdochiaceae</taxon>
        <taxon>Microdochium</taxon>
    </lineage>
</organism>
<keyword evidence="3" id="KW-1185">Reference proteome</keyword>
<accession>A0A136IM98</accession>
<dbReference type="AlphaFoldDB" id="A0A136IM98"/>
<sequence length="331" mass="35900">MRNPFSHTTAQGEKQGLNAPTPNHCNNPFFQAMVPATDKPLPNEKPHPPSPGDLPPPSYDESRSSQERPAPQQQPSQQSQQHHHPPPPQQPRYFLPTEWCLFGGGFMETTLMLAENPARPIYAVSQHSGWSGSPDVVLHCGPDPSMPALASAEKGFSTMGANQIVLPALHPFGGPGSNNNGGGSMAVVTEELVNQSGWTPNMAFSIEVGHLDPTGRSPPPQREWFEWRHSRGDAVLDLDAGSSYGYKLVRLSTRPPPGVDPGAAQFVGGGYMTSSGEEVVAVFARIPASMSRRMKFRFLGTGASGLLGDRWALMAAVTAIRIWQREARNRR</sequence>
<name>A0A136IM98_9PEZI</name>
<dbReference type="InParanoid" id="A0A136IM98"/>
<proteinExistence type="predicted"/>
<feature type="region of interest" description="Disordered" evidence="1">
    <location>
        <begin position="1"/>
        <end position="92"/>
    </location>
</feature>
<dbReference type="Proteomes" id="UP000070501">
    <property type="component" value="Unassembled WGS sequence"/>
</dbReference>
<feature type="compositionally biased region" description="Polar residues" evidence="1">
    <location>
        <begin position="1"/>
        <end position="29"/>
    </location>
</feature>
<evidence type="ECO:0000256" key="1">
    <source>
        <dbReference type="SAM" id="MobiDB-lite"/>
    </source>
</evidence>